<feature type="domain" description="Response regulatory" evidence="3">
    <location>
        <begin position="4"/>
        <end position="120"/>
    </location>
</feature>
<dbReference type="SMART" id="SM00448">
    <property type="entry name" value="REC"/>
    <property type="match status" value="1"/>
</dbReference>
<evidence type="ECO:0000313" key="5">
    <source>
        <dbReference type="Proteomes" id="UP000274556"/>
    </source>
</evidence>
<gene>
    <name evidence="4" type="ORF">BDD21_4400</name>
</gene>
<keyword evidence="1 2" id="KW-0597">Phosphoprotein</keyword>
<organism evidence="4 5">
    <name type="scientific">Thiocapsa rosea</name>
    <dbReference type="NCBI Taxonomy" id="69360"/>
    <lineage>
        <taxon>Bacteria</taxon>
        <taxon>Pseudomonadati</taxon>
        <taxon>Pseudomonadota</taxon>
        <taxon>Gammaproteobacteria</taxon>
        <taxon>Chromatiales</taxon>
        <taxon>Chromatiaceae</taxon>
        <taxon>Thiocapsa</taxon>
    </lineage>
</organism>
<evidence type="ECO:0000256" key="2">
    <source>
        <dbReference type="PROSITE-ProRule" id="PRU00169"/>
    </source>
</evidence>
<dbReference type="OrthoDB" id="9800897at2"/>
<dbReference type="InterPro" id="IPR001789">
    <property type="entry name" value="Sig_transdc_resp-reg_receiver"/>
</dbReference>
<dbReference type="GO" id="GO:0000160">
    <property type="term" value="P:phosphorelay signal transduction system"/>
    <property type="evidence" value="ECO:0007669"/>
    <property type="project" value="InterPro"/>
</dbReference>
<name>A0A495VBZ2_9GAMM</name>
<protein>
    <submittedName>
        <fullName evidence="4">Two-component system cell cycle response regulator DivK</fullName>
    </submittedName>
</protein>
<evidence type="ECO:0000313" key="4">
    <source>
        <dbReference type="EMBL" id="RKT46859.1"/>
    </source>
</evidence>
<dbReference type="PANTHER" id="PTHR44591:SF3">
    <property type="entry name" value="RESPONSE REGULATORY DOMAIN-CONTAINING PROTEIN"/>
    <property type="match status" value="1"/>
</dbReference>
<evidence type="ECO:0000256" key="1">
    <source>
        <dbReference type="ARBA" id="ARBA00022553"/>
    </source>
</evidence>
<evidence type="ECO:0000259" key="3">
    <source>
        <dbReference type="PROSITE" id="PS50110"/>
    </source>
</evidence>
<comment type="caution">
    <text evidence="4">The sequence shown here is derived from an EMBL/GenBank/DDBJ whole genome shotgun (WGS) entry which is preliminary data.</text>
</comment>
<dbReference type="Gene3D" id="3.40.50.2300">
    <property type="match status" value="1"/>
</dbReference>
<dbReference type="InterPro" id="IPR050595">
    <property type="entry name" value="Bact_response_regulator"/>
</dbReference>
<proteinExistence type="predicted"/>
<dbReference type="EMBL" id="RBXL01000001">
    <property type="protein sequence ID" value="RKT46859.1"/>
    <property type="molecule type" value="Genomic_DNA"/>
</dbReference>
<dbReference type="PANTHER" id="PTHR44591">
    <property type="entry name" value="STRESS RESPONSE REGULATOR PROTEIN 1"/>
    <property type="match status" value="1"/>
</dbReference>
<dbReference type="Pfam" id="PF00072">
    <property type="entry name" value="Response_reg"/>
    <property type="match status" value="1"/>
</dbReference>
<sequence length="136" mass="14885">MAALILIAEDHADSLALMGYLLQAHGYRVLSAQDGEVALALAFRAHPDLILCDLKMPKLNGYEVARQLKEDVLLRRAPLIAVTAFSMPGDREKVIAAGFDGYFSKPIDVERFVAELEHYLPIELRAPPGSGVGDRV</sequence>
<feature type="modified residue" description="4-aspartylphosphate" evidence="2">
    <location>
        <position position="53"/>
    </location>
</feature>
<accession>A0A495VBZ2</accession>
<dbReference type="AlphaFoldDB" id="A0A495VBZ2"/>
<reference evidence="4 5" key="1">
    <citation type="submission" date="2018-10" db="EMBL/GenBank/DDBJ databases">
        <title>Genomic Encyclopedia of Archaeal and Bacterial Type Strains, Phase II (KMG-II): from individual species to whole genera.</title>
        <authorList>
            <person name="Goeker M."/>
        </authorList>
    </citation>
    <scope>NUCLEOTIDE SEQUENCE [LARGE SCALE GENOMIC DNA]</scope>
    <source>
        <strain evidence="4 5">DSM 235</strain>
    </source>
</reference>
<dbReference type="PROSITE" id="PS50110">
    <property type="entry name" value="RESPONSE_REGULATORY"/>
    <property type="match status" value="1"/>
</dbReference>
<dbReference type="RefSeq" id="WP_120798918.1">
    <property type="nucleotide sequence ID" value="NZ_RBXL01000001.1"/>
</dbReference>
<keyword evidence="5" id="KW-1185">Reference proteome</keyword>
<dbReference type="SUPFAM" id="SSF52172">
    <property type="entry name" value="CheY-like"/>
    <property type="match status" value="1"/>
</dbReference>
<dbReference type="InterPro" id="IPR011006">
    <property type="entry name" value="CheY-like_superfamily"/>
</dbReference>
<dbReference type="Proteomes" id="UP000274556">
    <property type="component" value="Unassembled WGS sequence"/>
</dbReference>